<keyword evidence="5" id="KW-1185">Reference proteome</keyword>
<feature type="region of interest" description="Disordered" evidence="3">
    <location>
        <begin position="335"/>
        <end position="370"/>
    </location>
</feature>
<reference evidence="5" key="1">
    <citation type="submission" date="2018-12" db="EMBL/GenBank/DDBJ databases">
        <title>Tengunoibacter tsumagoiensis gen. nov., sp. nov., Dictyobacter kobayashii sp. nov., D. alpinus sp. nov., and D. joshuensis sp. nov. and description of Dictyobacteraceae fam. nov. within the order Ktedonobacterales isolated from Tengu-no-mugimeshi.</title>
        <authorList>
            <person name="Wang C.M."/>
            <person name="Zheng Y."/>
            <person name="Sakai Y."/>
            <person name="Toyoda A."/>
            <person name="Minakuchi Y."/>
            <person name="Abe K."/>
            <person name="Yokota A."/>
            <person name="Yabe S."/>
        </authorList>
    </citation>
    <scope>NUCLEOTIDE SEQUENCE [LARGE SCALE GENOMIC DNA]</scope>
    <source>
        <strain evidence="5">S-27</strain>
    </source>
</reference>
<accession>A0A401ZSR5</accession>
<evidence type="ECO:0000313" key="4">
    <source>
        <dbReference type="EMBL" id="GCE09901.1"/>
    </source>
</evidence>
<evidence type="ECO:0008006" key="6">
    <source>
        <dbReference type="Google" id="ProtNLM"/>
    </source>
</evidence>
<protein>
    <recommendedName>
        <fullName evidence="6">Esterase</fullName>
    </recommendedName>
</protein>
<dbReference type="PANTHER" id="PTHR43037">
    <property type="entry name" value="UNNAMED PRODUCT-RELATED"/>
    <property type="match status" value="1"/>
</dbReference>
<organism evidence="4 5">
    <name type="scientific">Dictyobacter aurantiacus</name>
    <dbReference type="NCBI Taxonomy" id="1936993"/>
    <lineage>
        <taxon>Bacteria</taxon>
        <taxon>Bacillati</taxon>
        <taxon>Chloroflexota</taxon>
        <taxon>Ktedonobacteria</taxon>
        <taxon>Ktedonobacterales</taxon>
        <taxon>Dictyobacteraceae</taxon>
        <taxon>Dictyobacter</taxon>
    </lineage>
</organism>
<dbReference type="Proteomes" id="UP000287224">
    <property type="component" value="Unassembled WGS sequence"/>
</dbReference>
<sequence>MSKLLRSLTALVALVLMSALMFTVPFMQRAHASSGTFTQYTYNGSAGSRPYYVYTPANYQVGTAVPMIVMLHGCTQNPTDFANGTQMNALADQKQFIVVYPQQTSTYNSSSCWNWFQTADQARGSGEPAIIAGIAQTVEQTTSQWTIDSNRVYVAGMSAGAAMSVIMGATYPDIFAAIGVHSGLEYQAATSLTSATTAQSQGGPSPTQQGQAAYNAMGSAARVVPTIDFQGQSDYTVYPVNGDQVIQQWMQTDHLASNSTYNASFSSPSTNTNGQVSGGYSYTVQTWNNNSGSEIEEYWKINSMGHAWSGGSTSGSYTDPKGPSATNAMYTFFMNHPKNGQSPTPTPTSTPTTTPTPTNTPTPTPAPTHSITLSSLAAEDGYIYPNDGVPMGSLAYLQAGSTSLNQAEVSIVSFDTSKIPAGSTIVSATLTLYRYDPYYYQGDLDSISADISPLGGFNGNNALEQADYNASAGQANVGYFNAVPTQTNQATSDSIASSAFPYINLNGHTQFRVHFQKATNNTYQMDVMDFYSGDSAGSYVPVLTVQYR</sequence>
<comment type="caution">
    <text evidence="4">The sequence shown here is derived from an EMBL/GenBank/DDBJ whole genome shotgun (WGS) entry which is preliminary data.</text>
</comment>
<dbReference type="SUPFAM" id="SSF53474">
    <property type="entry name" value="alpha/beta-Hydrolases"/>
    <property type="match status" value="1"/>
</dbReference>
<gene>
    <name evidence="4" type="ORF">KDAU_72300</name>
</gene>
<keyword evidence="2" id="KW-0378">Hydrolase</keyword>
<evidence type="ECO:0000256" key="1">
    <source>
        <dbReference type="ARBA" id="ARBA00022729"/>
    </source>
</evidence>
<dbReference type="InterPro" id="IPR050955">
    <property type="entry name" value="Plant_Biomass_Hydrol_Est"/>
</dbReference>
<evidence type="ECO:0000256" key="3">
    <source>
        <dbReference type="SAM" id="MobiDB-lite"/>
    </source>
</evidence>
<dbReference type="OrthoDB" id="9764953at2"/>
<dbReference type="RefSeq" id="WP_126602743.1">
    <property type="nucleotide sequence ID" value="NZ_BIFQ01000002.1"/>
</dbReference>
<dbReference type="GO" id="GO:0005576">
    <property type="term" value="C:extracellular region"/>
    <property type="evidence" value="ECO:0007669"/>
    <property type="project" value="InterPro"/>
</dbReference>
<dbReference type="GO" id="GO:0016787">
    <property type="term" value="F:hydrolase activity"/>
    <property type="evidence" value="ECO:0007669"/>
    <property type="project" value="UniProtKB-KW"/>
</dbReference>
<name>A0A401ZSR5_9CHLR</name>
<dbReference type="InterPro" id="IPR010126">
    <property type="entry name" value="Esterase_phb"/>
</dbReference>
<evidence type="ECO:0000313" key="5">
    <source>
        <dbReference type="Proteomes" id="UP000287224"/>
    </source>
</evidence>
<dbReference type="EMBL" id="BIFQ01000002">
    <property type="protein sequence ID" value="GCE09901.1"/>
    <property type="molecule type" value="Genomic_DNA"/>
</dbReference>
<dbReference type="Gene3D" id="3.40.50.1820">
    <property type="entry name" value="alpha/beta hydrolase"/>
    <property type="match status" value="1"/>
</dbReference>
<dbReference type="AlphaFoldDB" id="A0A401ZSR5"/>
<dbReference type="NCBIfam" id="TIGR01840">
    <property type="entry name" value="esterase_phb"/>
    <property type="match status" value="1"/>
</dbReference>
<dbReference type="InterPro" id="IPR029058">
    <property type="entry name" value="AB_hydrolase_fold"/>
</dbReference>
<feature type="compositionally biased region" description="Low complexity" evidence="3">
    <location>
        <begin position="347"/>
        <end position="357"/>
    </location>
</feature>
<evidence type="ECO:0000256" key="2">
    <source>
        <dbReference type="ARBA" id="ARBA00022801"/>
    </source>
</evidence>
<dbReference type="PANTHER" id="PTHR43037:SF1">
    <property type="entry name" value="BLL1128 PROTEIN"/>
    <property type="match status" value="1"/>
</dbReference>
<proteinExistence type="predicted"/>
<dbReference type="Pfam" id="PF10503">
    <property type="entry name" value="Esterase_PHB"/>
    <property type="match status" value="1"/>
</dbReference>
<keyword evidence="1" id="KW-0732">Signal</keyword>